<dbReference type="AlphaFoldDB" id="A0A255H050"/>
<dbReference type="GO" id="GO:0003700">
    <property type="term" value="F:DNA-binding transcription factor activity"/>
    <property type="evidence" value="ECO:0007669"/>
    <property type="project" value="InterPro"/>
</dbReference>
<comment type="caution">
    <text evidence="2">The sequence shown here is derived from an EMBL/GenBank/DDBJ whole genome shotgun (WGS) entry which is preliminary data.</text>
</comment>
<proteinExistence type="predicted"/>
<dbReference type="InterPro" id="IPR036388">
    <property type="entry name" value="WH-like_DNA-bd_sf"/>
</dbReference>
<dbReference type="Pfam" id="PF12802">
    <property type="entry name" value="MarR_2"/>
    <property type="match status" value="1"/>
</dbReference>
<dbReference type="PRINTS" id="PR00598">
    <property type="entry name" value="HTHMARR"/>
</dbReference>
<dbReference type="EMBL" id="NMVQ01000020">
    <property type="protein sequence ID" value="OYO21165.1"/>
    <property type="molecule type" value="Genomic_DNA"/>
</dbReference>
<dbReference type="InterPro" id="IPR000835">
    <property type="entry name" value="HTH_MarR-typ"/>
</dbReference>
<dbReference type="Proteomes" id="UP000216311">
    <property type="component" value="Unassembled WGS sequence"/>
</dbReference>
<feature type="domain" description="HTH marR-type" evidence="1">
    <location>
        <begin position="1"/>
        <end position="116"/>
    </location>
</feature>
<evidence type="ECO:0000313" key="3">
    <source>
        <dbReference type="Proteomes" id="UP000216311"/>
    </source>
</evidence>
<organism evidence="2 3">
    <name type="scientific">Enemella dayhoffiae</name>
    <dbReference type="NCBI Taxonomy" id="2016507"/>
    <lineage>
        <taxon>Bacteria</taxon>
        <taxon>Bacillati</taxon>
        <taxon>Actinomycetota</taxon>
        <taxon>Actinomycetes</taxon>
        <taxon>Propionibacteriales</taxon>
        <taxon>Propionibacteriaceae</taxon>
        <taxon>Enemella</taxon>
    </lineage>
</organism>
<dbReference type="SMART" id="SM00347">
    <property type="entry name" value="HTH_MARR"/>
    <property type="match status" value="1"/>
</dbReference>
<dbReference type="PANTHER" id="PTHR33164:SF43">
    <property type="entry name" value="HTH-TYPE TRANSCRIPTIONAL REPRESSOR YETL"/>
    <property type="match status" value="1"/>
</dbReference>
<dbReference type="InterPro" id="IPR039422">
    <property type="entry name" value="MarR/SlyA-like"/>
</dbReference>
<dbReference type="SUPFAM" id="SSF46785">
    <property type="entry name" value="Winged helix' DNA-binding domain"/>
    <property type="match status" value="1"/>
</dbReference>
<dbReference type="PANTHER" id="PTHR33164">
    <property type="entry name" value="TRANSCRIPTIONAL REGULATOR, MARR FAMILY"/>
    <property type="match status" value="1"/>
</dbReference>
<sequence>MLQALLAQEGVNGYEYRCLSALAPADQLSQTDLGAAAALDPRDVTHTVRALEDRGLVSRAKDPSHGRRQLVSLTSDGQRTAKRLADTIVEVQDAVFGNLTRKECATLLALLERVARP</sequence>
<accession>A0A255H050</accession>
<dbReference type="Gene3D" id="1.10.10.10">
    <property type="entry name" value="Winged helix-like DNA-binding domain superfamily/Winged helix DNA-binding domain"/>
    <property type="match status" value="1"/>
</dbReference>
<keyword evidence="3" id="KW-1185">Reference proteome</keyword>
<evidence type="ECO:0000313" key="2">
    <source>
        <dbReference type="EMBL" id="OYO21165.1"/>
    </source>
</evidence>
<name>A0A255H050_9ACTN</name>
<gene>
    <name evidence="2" type="ORF">CGZ93_10820</name>
</gene>
<dbReference type="OrthoDB" id="4826718at2"/>
<reference evidence="2 3" key="1">
    <citation type="submission" date="2017-07" db="EMBL/GenBank/DDBJ databases">
        <title>Draft whole genome sequences of clinical Proprionibacteriaceae strains.</title>
        <authorList>
            <person name="Bernier A.-M."/>
            <person name="Bernard K."/>
            <person name="Domingo M.-C."/>
        </authorList>
    </citation>
    <scope>NUCLEOTIDE SEQUENCE [LARGE SCALE GENOMIC DNA]</scope>
    <source>
        <strain evidence="2 3">NML 130396</strain>
    </source>
</reference>
<dbReference type="PROSITE" id="PS50995">
    <property type="entry name" value="HTH_MARR_2"/>
    <property type="match status" value="1"/>
</dbReference>
<evidence type="ECO:0000259" key="1">
    <source>
        <dbReference type="PROSITE" id="PS50995"/>
    </source>
</evidence>
<dbReference type="GO" id="GO:0006950">
    <property type="term" value="P:response to stress"/>
    <property type="evidence" value="ECO:0007669"/>
    <property type="project" value="TreeGrafter"/>
</dbReference>
<dbReference type="InterPro" id="IPR036390">
    <property type="entry name" value="WH_DNA-bd_sf"/>
</dbReference>
<protein>
    <submittedName>
        <fullName evidence="2">MarR family transcriptional regulator</fullName>
    </submittedName>
</protein>